<dbReference type="AlphaFoldDB" id="A0A0U4BHB9"/>
<proteinExistence type="predicted"/>
<accession>A0A0U4BHB9</accession>
<gene>
    <name evidence="1" type="ORF">AUC43_12990</name>
</gene>
<sequence length="154" mass="17260">MLYFAYEEKTLPEYWLQRHLADAPRQAAKLFPADSVLRYAFYDSSGIDLAVQVDNAGALRVTQGAWFIDHPPTLPTGTAAVGPTTFRSLARRFTRTWSASQIEDVDNHFGGRYALLELRHGSSHSVTVGCYNVIPAASFSQFKHELLELAERAR</sequence>
<protein>
    <submittedName>
        <fullName evidence="1">Uncharacterized protein</fullName>
    </submittedName>
</protein>
<keyword evidence="2" id="KW-1185">Reference proteome</keyword>
<dbReference type="KEGG" id="hyg:AUC43_12990"/>
<organism evidence="1 2">
    <name type="scientific">Hymenobacter sedentarius</name>
    <dbReference type="NCBI Taxonomy" id="1411621"/>
    <lineage>
        <taxon>Bacteria</taxon>
        <taxon>Pseudomonadati</taxon>
        <taxon>Bacteroidota</taxon>
        <taxon>Cytophagia</taxon>
        <taxon>Cytophagales</taxon>
        <taxon>Hymenobacteraceae</taxon>
        <taxon>Hymenobacter</taxon>
    </lineage>
</organism>
<reference evidence="1 2" key="1">
    <citation type="submission" date="2015-12" db="EMBL/GenBank/DDBJ databases">
        <authorList>
            <person name="Shamseldin A."/>
            <person name="Moawad H."/>
            <person name="Abd El-Rahim W.M."/>
            <person name="Sadowsky M.J."/>
        </authorList>
    </citation>
    <scope>NUCLEOTIDE SEQUENCE [LARGE SCALE GENOMIC DNA]</scope>
    <source>
        <strain evidence="1 2">DG5B</strain>
    </source>
</reference>
<evidence type="ECO:0000313" key="1">
    <source>
        <dbReference type="EMBL" id="ALW85931.1"/>
    </source>
</evidence>
<dbReference type="EMBL" id="CP013909">
    <property type="protein sequence ID" value="ALW85931.1"/>
    <property type="molecule type" value="Genomic_DNA"/>
</dbReference>
<evidence type="ECO:0000313" key="2">
    <source>
        <dbReference type="Proteomes" id="UP000059542"/>
    </source>
</evidence>
<name>A0A0U4BHB9_9BACT</name>
<dbReference type="Proteomes" id="UP000059542">
    <property type="component" value="Chromosome"/>
</dbReference>